<dbReference type="Gene3D" id="1.10.260.40">
    <property type="entry name" value="lambda repressor-like DNA-binding domains"/>
    <property type="match status" value="1"/>
</dbReference>
<dbReference type="Pfam" id="PF01381">
    <property type="entry name" value="HTH_3"/>
    <property type="match status" value="1"/>
</dbReference>
<reference evidence="3" key="1">
    <citation type="submission" date="2016-05" db="EMBL/GenBank/DDBJ databases">
        <title>Genome sequence of Lactobacillus helveticus FAM8105.</title>
        <authorList>
            <person name="Ahrens C."/>
            <person name="Schmid M."/>
        </authorList>
    </citation>
    <scope>NUCLEOTIDE SEQUENCE [LARGE SCALE GENOMIC DNA]</scope>
    <source>
        <strain evidence="3">FAM8105</strain>
    </source>
</reference>
<sequence>MIAFERIKKLAKQKKLSLVEVNDKAGLGTRSIYHWNKTQPSNSNLAAVAKVLGTTTDYLNGLTDDPNIPSKPKKHGLTWQDLDMPYGGEIPDELKGMYRALAEQYVKDHPDSLKK</sequence>
<protein>
    <submittedName>
        <fullName evidence="2">Transcriptional regulator</fullName>
    </submittedName>
</protein>
<evidence type="ECO:0000313" key="2">
    <source>
        <dbReference type="EMBL" id="AUI73871.1"/>
    </source>
</evidence>
<evidence type="ECO:0000313" key="3">
    <source>
        <dbReference type="Proteomes" id="UP000234562"/>
    </source>
</evidence>
<dbReference type="CDD" id="cd00093">
    <property type="entry name" value="HTH_XRE"/>
    <property type="match status" value="1"/>
</dbReference>
<name>A0AAU8XSV2_LACHE</name>
<dbReference type="InterPro" id="IPR001387">
    <property type="entry name" value="Cro/C1-type_HTH"/>
</dbReference>
<evidence type="ECO:0000259" key="1">
    <source>
        <dbReference type="PROSITE" id="PS50943"/>
    </source>
</evidence>
<dbReference type="GO" id="GO:0003677">
    <property type="term" value="F:DNA binding"/>
    <property type="evidence" value="ECO:0007669"/>
    <property type="project" value="InterPro"/>
</dbReference>
<dbReference type="SUPFAM" id="SSF47413">
    <property type="entry name" value="lambda repressor-like DNA-binding domains"/>
    <property type="match status" value="1"/>
</dbReference>
<feature type="domain" description="HTH cro/C1-type" evidence="1">
    <location>
        <begin position="7"/>
        <end position="59"/>
    </location>
</feature>
<accession>A0AAU8XSV2</accession>
<dbReference type="PROSITE" id="PS50943">
    <property type="entry name" value="HTH_CROC1"/>
    <property type="match status" value="1"/>
</dbReference>
<proteinExistence type="predicted"/>
<dbReference type="AlphaFoldDB" id="A0AAU8XSV2"/>
<dbReference type="RefSeq" id="WP_101853779.1">
    <property type="nucleotide sequence ID" value="NZ_CP015496.1"/>
</dbReference>
<dbReference type="InterPro" id="IPR010982">
    <property type="entry name" value="Lambda_DNA-bd_dom_sf"/>
</dbReference>
<organism evidence="2 3">
    <name type="scientific">Lactobacillus helveticus</name>
    <name type="common">Lactobacillus suntoryeus</name>
    <dbReference type="NCBI Taxonomy" id="1587"/>
    <lineage>
        <taxon>Bacteria</taxon>
        <taxon>Bacillati</taxon>
        <taxon>Bacillota</taxon>
        <taxon>Bacilli</taxon>
        <taxon>Lactobacillales</taxon>
        <taxon>Lactobacillaceae</taxon>
        <taxon>Lactobacillus</taxon>
    </lineage>
</organism>
<dbReference type="SMART" id="SM00530">
    <property type="entry name" value="HTH_XRE"/>
    <property type="match status" value="1"/>
</dbReference>
<dbReference type="EMBL" id="CP015496">
    <property type="protein sequence ID" value="AUI73871.1"/>
    <property type="molecule type" value="Genomic_DNA"/>
</dbReference>
<dbReference type="Proteomes" id="UP000234562">
    <property type="component" value="Chromosome"/>
</dbReference>
<gene>
    <name evidence="2" type="ORF">Lh8105_02915</name>
</gene>